<dbReference type="Proteomes" id="UP000023435">
    <property type="component" value="Unassembled WGS sequence"/>
</dbReference>
<dbReference type="PANTHER" id="PTHR44591:SF24">
    <property type="entry name" value="PROTEIN-GLUTAMATE METHYLESTERASE_PROTEIN-GLUTAMINE GLUTAMINASE 1"/>
    <property type="match status" value="1"/>
</dbReference>
<gene>
    <name evidence="4" type="ORF">AZ78_3205</name>
</gene>
<dbReference type="SUPFAM" id="SSF52172">
    <property type="entry name" value="CheY-like"/>
    <property type="match status" value="1"/>
</dbReference>
<dbReference type="Gene3D" id="3.40.50.2300">
    <property type="match status" value="1"/>
</dbReference>
<sequence length="134" mass="14385">MANFLHGKKLLIVEDEELLAMAVEDGVLYAGAASVEIAGTVAQALDALSAHSFDLAIVDVSLRGQHSWPVAEELRRRDVPYLTVTGYGDMLDHELVDKLLTKPYSIDDLLEALADLRTHAPSVSNPVPPANPGA</sequence>
<protein>
    <submittedName>
        <fullName evidence="4">Response regulator receiver protein</fullName>
    </submittedName>
</protein>
<keyword evidence="1 2" id="KW-0597">Phosphoprotein</keyword>
<evidence type="ECO:0000313" key="4">
    <source>
        <dbReference type="EMBL" id="KWS05653.1"/>
    </source>
</evidence>
<proteinExistence type="predicted"/>
<dbReference type="InterPro" id="IPR001789">
    <property type="entry name" value="Sig_transdc_resp-reg_receiver"/>
</dbReference>
<dbReference type="InterPro" id="IPR050595">
    <property type="entry name" value="Bact_response_regulator"/>
</dbReference>
<dbReference type="RefSeq" id="WP_051547214.1">
    <property type="nucleotide sequence ID" value="NZ_JAJA02000001.1"/>
</dbReference>
<keyword evidence="5" id="KW-1185">Reference proteome</keyword>
<dbReference type="AlphaFoldDB" id="A0A108UAN9"/>
<dbReference type="EMBL" id="JAJA02000001">
    <property type="protein sequence ID" value="KWS05653.1"/>
    <property type="molecule type" value="Genomic_DNA"/>
</dbReference>
<dbReference type="GO" id="GO:0000160">
    <property type="term" value="P:phosphorelay signal transduction system"/>
    <property type="evidence" value="ECO:0007669"/>
    <property type="project" value="InterPro"/>
</dbReference>
<dbReference type="InterPro" id="IPR011006">
    <property type="entry name" value="CheY-like_superfamily"/>
</dbReference>
<comment type="caution">
    <text evidence="4">The sequence shown here is derived from an EMBL/GenBank/DDBJ whole genome shotgun (WGS) entry which is preliminary data.</text>
</comment>
<evidence type="ECO:0000259" key="3">
    <source>
        <dbReference type="PROSITE" id="PS50110"/>
    </source>
</evidence>
<dbReference type="PROSITE" id="PS50110">
    <property type="entry name" value="RESPONSE_REGULATORY"/>
    <property type="match status" value="1"/>
</dbReference>
<evidence type="ECO:0000256" key="2">
    <source>
        <dbReference type="PROSITE-ProRule" id="PRU00169"/>
    </source>
</evidence>
<organism evidence="4 5">
    <name type="scientific">Lysobacter capsici AZ78</name>
    <dbReference type="NCBI Taxonomy" id="1444315"/>
    <lineage>
        <taxon>Bacteria</taxon>
        <taxon>Pseudomonadati</taxon>
        <taxon>Pseudomonadota</taxon>
        <taxon>Gammaproteobacteria</taxon>
        <taxon>Lysobacterales</taxon>
        <taxon>Lysobacteraceae</taxon>
        <taxon>Lysobacter</taxon>
    </lineage>
</organism>
<evidence type="ECO:0000256" key="1">
    <source>
        <dbReference type="ARBA" id="ARBA00022553"/>
    </source>
</evidence>
<accession>A0A108UAN9</accession>
<name>A0A108UAN9_9GAMM</name>
<feature type="modified residue" description="4-aspartylphosphate" evidence="2">
    <location>
        <position position="59"/>
    </location>
</feature>
<dbReference type="OrthoDB" id="582170at2"/>
<evidence type="ECO:0000313" key="5">
    <source>
        <dbReference type="Proteomes" id="UP000023435"/>
    </source>
</evidence>
<dbReference type="SMART" id="SM00448">
    <property type="entry name" value="REC"/>
    <property type="match status" value="1"/>
</dbReference>
<dbReference type="PANTHER" id="PTHR44591">
    <property type="entry name" value="STRESS RESPONSE REGULATOR PROTEIN 1"/>
    <property type="match status" value="1"/>
</dbReference>
<reference evidence="4 5" key="1">
    <citation type="journal article" date="2014" name="Genome Announc.">
        <title>Draft Genome Sequence of Lysobacter capsici AZ78, a Bacterium Antagonistic to Plant-Pathogenic Oomycetes.</title>
        <authorList>
            <person name="Puopolo G."/>
            <person name="Sonego P."/>
            <person name="Engelen K."/>
            <person name="Pertot I."/>
        </authorList>
    </citation>
    <scope>NUCLEOTIDE SEQUENCE [LARGE SCALE GENOMIC DNA]</scope>
    <source>
        <strain evidence="4 5">AZ78</strain>
    </source>
</reference>
<dbReference type="Pfam" id="PF00072">
    <property type="entry name" value="Response_reg"/>
    <property type="match status" value="1"/>
</dbReference>
<feature type="domain" description="Response regulatory" evidence="3">
    <location>
        <begin position="9"/>
        <end position="117"/>
    </location>
</feature>